<reference evidence="4 5" key="1">
    <citation type="journal article" date="2021" name="J. Hered.">
        <title>A chromosome-level genome assembly of the parasitoid wasp, Cotesia glomerata (Hymenoptera: Braconidae).</title>
        <authorList>
            <person name="Pinto B.J."/>
            <person name="Weis J.J."/>
            <person name="Gamble T."/>
            <person name="Ode P.J."/>
            <person name="Paul R."/>
            <person name="Zaspel J.M."/>
        </authorList>
    </citation>
    <scope>NUCLEOTIDE SEQUENCE [LARGE SCALE GENOMIC DNA]</scope>
    <source>
        <strain evidence="4">CgM1</strain>
    </source>
</reference>
<keyword evidence="1" id="KW-0863">Zinc-finger</keyword>
<dbReference type="PROSITE" id="PS00028">
    <property type="entry name" value="ZINC_FINGER_C2H2_1"/>
    <property type="match status" value="1"/>
</dbReference>
<name>A0AAV7IQ01_COTGL</name>
<dbReference type="EMBL" id="JAHXZJ010001119">
    <property type="protein sequence ID" value="KAH0554949.1"/>
    <property type="molecule type" value="Genomic_DNA"/>
</dbReference>
<dbReference type="Proteomes" id="UP000826195">
    <property type="component" value="Unassembled WGS sequence"/>
</dbReference>
<evidence type="ECO:0000259" key="3">
    <source>
        <dbReference type="PROSITE" id="PS50157"/>
    </source>
</evidence>
<keyword evidence="1" id="KW-0862">Zinc</keyword>
<keyword evidence="2" id="KW-0175">Coiled coil</keyword>
<evidence type="ECO:0000313" key="5">
    <source>
        <dbReference type="Proteomes" id="UP000826195"/>
    </source>
</evidence>
<dbReference type="InterPro" id="IPR036236">
    <property type="entry name" value="Znf_C2H2_sf"/>
</dbReference>
<dbReference type="GO" id="GO:0008270">
    <property type="term" value="F:zinc ion binding"/>
    <property type="evidence" value="ECO:0007669"/>
    <property type="project" value="UniProtKB-KW"/>
</dbReference>
<evidence type="ECO:0000256" key="2">
    <source>
        <dbReference type="SAM" id="Coils"/>
    </source>
</evidence>
<dbReference type="PROSITE" id="PS50157">
    <property type="entry name" value="ZINC_FINGER_C2H2_2"/>
    <property type="match status" value="1"/>
</dbReference>
<evidence type="ECO:0000256" key="1">
    <source>
        <dbReference type="PROSITE-ProRule" id="PRU00042"/>
    </source>
</evidence>
<keyword evidence="5" id="KW-1185">Reference proteome</keyword>
<protein>
    <recommendedName>
        <fullName evidence="3">C2H2-type domain-containing protein</fullName>
    </recommendedName>
</protein>
<feature type="domain" description="C2H2-type" evidence="3">
    <location>
        <begin position="77"/>
        <end position="99"/>
    </location>
</feature>
<comment type="caution">
    <text evidence="4">The sequence shown here is derived from an EMBL/GenBank/DDBJ whole genome shotgun (WGS) entry which is preliminary data.</text>
</comment>
<dbReference type="SMART" id="SM00355">
    <property type="entry name" value="ZnF_C2H2"/>
    <property type="match status" value="2"/>
</dbReference>
<dbReference type="InterPro" id="IPR013087">
    <property type="entry name" value="Znf_C2H2_type"/>
</dbReference>
<dbReference type="Gene3D" id="3.30.160.60">
    <property type="entry name" value="Classic Zinc Finger"/>
    <property type="match status" value="1"/>
</dbReference>
<sequence length="142" mass="17127">MDFNSQKHKNYSKEVKKSVKAAFDDEEDIYQDVEMLEDEYEDVEMLDEEIEEIETESEKISEEIKKFKNSGIVKLKFRCNECRKWFGSISLLATHYMKHDTRISNVQIKYCNICRRVISRKWKYLYHMQLHLSSLKKATKIK</sequence>
<dbReference type="SUPFAM" id="SSF57667">
    <property type="entry name" value="beta-beta-alpha zinc fingers"/>
    <property type="match status" value="1"/>
</dbReference>
<dbReference type="AlphaFoldDB" id="A0AAV7IQ01"/>
<organism evidence="4 5">
    <name type="scientific">Cotesia glomerata</name>
    <name type="common">Lepidopteran parasitic wasp</name>
    <name type="synonym">Apanteles glomeratus</name>
    <dbReference type="NCBI Taxonomy" id="32391"/>
    <lineage>
        <taxon>Eukaryota</taxon>
        <taxon>Metazoa</taxon>
        <taxon>Ecdysozoa</taxon>
        <taxon>Arthropoda</taxon>
        <taxon>Hexapoda</taxon>
        <taxon>Insecta</taxon>
        <taxon>Pterygota</taxon>
        <taxon>Neoptera</taxon>
        <taxon>Endopterygota</taxon>
        <taxon>Hymenoptera</taxon>
        <taxon>Apocrita</taxon>
        <taxon>Ichneumonoidea</taxon>
        <taxon>Braconidae</taxon>
        <taxon>Microgastrinae</taxon>
        <taxon>Cotesia</taxon>
    </lineage>
</organism>
<feature type="coiled-coil region" evidence="2">
    <location>
        <begin position="33"/>
        <end position="70"/>
    </location>
</feature>
<proteinExistence type="predicted"/>
<accession>A0AAV7IQ01</accession>
<keyword evidence="1" id="KW-0479">Metal-binding</keyword>
<gene>
    <name evidence="4" type="ORF">KQX54_014085</name>
</gene>
<evidence type="ECO:0000313" key="4">
    <source>
        <dbReference type="EMBL" id="KAH0554949.1"/>
    </source>
</evidence>